<feature type="domain" description="Glucose-methanol-choline oxidoreductase C-terminal" evidence="19">
    <location>
        <begin position="613"/>
        <end position="748"/>
    </location>
</feature>
<dbReference type="EC" id="1.1.3.20" evidence="5 12"/>
<evidence type="ECO:0000313" key="20">
    <source>
        <dbReference type="EMBL" id="KAJ0966510.1"/>
    </source>
</evidence>
<evidence type="ECO:0000256" key="16">
    <source>
        <dbReference type="SAM" id="Phobius"/>
    </source>
</evidence>
<comment type="caution">
    <text evidence="20">The sequence shown here is derived from an EMBL/GenBank/DDBJ whole genome shotgun (WGS) entry which is preliminary data.</text>
</comment>
<organism evidence="20 21">
    <name type="scientific">Dioscorea zingiberensis</name>
    <dbReference type="NCBI Taxonomy" id="325984"/>
    <lineage>
        <taxon>Eukaryota</taxon>
        <taxon>Viridiplantae</taxon>
        <taxon>Streptophyta</taxon>
        <taxon>Embryophyta</taxon>
        <taxon>Tracheophyta</taxon>
        <taxon>Spermatophyta</taxon>
        <taxon>Magnoliopsida</taxon>
        <taxon>Liliopsida</taxon>
        <taxon>Dioscoreales</taxon>
        <taxon>Dioscoreaceae</taxon>
        <taxon>Dioscorea</taxon>
    </lineage>
</organism>
<keyword evidence="6" id="KW-0285">Flavoprotein</keyword>
<dbReference type="PANTHER" id="PTHR46056">
    <property type="entry name" value="LONG-CHAIN-ALCOHOL OXIDASE"/>
    <property type="match status" value="1"/>
</dbReference>
<evidence type="ECO:0000256" key="7">
    <source>
        <dbReference type="ARBA" id="ARBA00022692"/>
    </source>
</evidence>
<feature type="active site" description="Proton acceptor" evidence="13">
    <location>
        <position position="697"/>
    </location>
</feature>
<evidence type="ECO:0000313" key="21">
    <source>
        <dbReference type="Proteomes" id="UP001085076"/>
    </source>
</evidence>
<dbReference type="OrthoDB" id="269227at2759"/>
<keyword evidence="7 16" id="KW-0812">Transmembrane</keyword>
<dbReference type="Gene3D" id="3.50.50.60">
    <property type="entry name" value="FAD/NAD(P)-binding domain"/>
    <property type="match status" value="2"/>
</dbReference>
<protein>
    <recommendedName>
        <fullName evidence="5 12">Long-chain-alcohol oxidase</fullName>
        <ecNumber evidence="5 12">1.1.3.20</ecNumber>
    </recommendedName>
</protein>
<dbReference type="Pfam" id="PF00732">
    <property type="entry name" value="GMC_oxred_N"/>
    <property type="match status" value="1"/>
</dbReference>
<reference evidence="20" key="1">
    <citation type="submission" date="2021-03" db="EMBL/GenBank/DDBJ databases">
        <authorList>
            <person name="Li Z."/>
            <person name="Yang C."/>
        </authorList>
    </citation>
    <scope>NUCLEOTIDE SEQUENCE</scope>
    <source>
        <strain evidence="20">Dzin_1.0</strain>
        <tissue evidence="20">Leaf</tissue>
    </source>
</reference>
<dbReference type="InterPro" id="IPR012400">
    <property type="entry name" value="Long_Oxdase"/>
</dbReference>
<gene>
    <name evidence="20" type="ORF">J5N97_023427</name>
</gene>
<comment type="function">
    <text evidence="2 12">Long-chain fatty alcohol oxidase involved in the omega-oxidation pathway of lipid degradation.</text>
</comment>
<dbReference type="Pfam" id="PF05199">
    <property type="entry name" value="GMC_oxred_C"/>
    <property type="match status" value="1"/>
</dbReference>
<name>A0A9D5H7W3_9LILI</name>
<evidence type="ECO:0000259" key="17">
    <source>
        <dbReference type="Pfam" id="PF00732"/>
    </source>
</evidence>
<dbReference type="GO" id="GO:0016020">
    <property type="term" value="C:membrane"/>
    <property type="evidence" value="ECO:0007669"/>
    <property type="project" value="UniProtKB-SubCell"/>
</dbReference>
<feature type="domain" description="Glucose-methanol-choline oxidoreductase N-terminal" evidence="17">
    <location>
        <begin position="303"/>
        <end position="527"/>
    </location>
</feature>
<dbReference type="SUPFAM" id="SSF51905">
    <property type="entry name" value="FAD/NAD(P)-binding domain"/>
    <property type="match status" value="1"/>
</dbReference>
<comment type="similarity">
    <text evidence="4 12">Belongs to the GMC oxidoreductase family.</text>
</comment>
<evidence type="ECO:0000256" key="11">
    <source>
        <dbReference type="ARBA" id="ARBA00023136"/>
    </source>
</evidence>
<dbReference type="InterPro" id="IPR007867">
    <property type="entry name" value="GMC_OxRtase_C"/>
</dbReference>
<comment type="subcellular location">
    <subcellularLocation>
        <location evidence="3 12">Membrane</location>
    </subcellularLocation>
</comment>
<accession>A0A9D5H7W3</accession>
<dbReference type="EMBL" id="JAGGNH010000007">
    <property type="protein sequence ID" value="KAJ0966510.1"/>
    <property type="molecule type" value="Genomic_DNA"/>
</dbReference>
<keyword evidence="9 16" id="KW-1133">Transmembrane helix</keyword>
<evidence type="ECO:0000256" key="3">
    <source>
        <dbReference type="ARBA" id="ARBA00004370"/>
    </source>
</evidence>
<evidence type="ECO:0000256" key="6">
    <source>
        <dbReference type="ARBA" id="ARBA00022630"/>
    </source>
</evidence>
<feature type="region of interest" description="Disordered" evidence="15">
    <location>
        <begin position="1"/>
        <end position="21"/>
    </location>
</feature>
<reference evidence="20" key="2">
    <citation type="journal article" date="2022" name="Hortic Res">
        <title>The genome of Dioscorea zingiberensis sheds light on the biosynthesis, origin and evolution of the medicinally important diosgenin saponins.</title>
        <authorList>
            <person name="Li Y."/>
            <person name="Tan C."/>
            <person name="Li Z."/>
            <person name="Guo J."/>
            <person name="Li S."/>
            <person name="Chen X."/>
            <person name="Wang C."/>
            <person name="Dai X."/>
            <person name="Yang H."/>
            <person name="Song W."/>
            <person name="Hou L."/>
            <person name="Xu J."/>
            <person name="Tong Z."/>
            <person name="Xu A."/>
            <person name="Yuan X."/>
            <person name="Wang W."/>
            <person name="Yang Q."/>
            <person name="Chen L."/>
            <person name="Sun Z."/>
            <person name="Wang K."/>
            <person name="Pan B."/>
            <person name="Chen J."/>
            <person name="Bao Y."/>
            <person name="Liu F."/>
            <person name="Qi X."/>
            <person name="Gang D.R."/>
            <person name="Wen J."/>
            <person name="Li J."/>
        </authorList>
    </citation>
    <scope>NUCLEOTIDE SEQUENCE</scope>
    <source>
        <strain evidence="20">Dzin_1.0</strain>
    </source>
</reference>
<evidence type="ECO:0000256" key="9">
    <source>
        <dbReference type="ARBA" id="ARBA00022989"/>
    </source>
</evidence>
<evidence type="ECO:0000256" key="12">
    <source>
        <dbReference type="PIRNR" id="PIRNR028937"/>
    </source>
</evidence>
<feature type="transmembrane region" description="Helical" evidence="16">
    <location>
        <begin position="109"/>
        <end position="136"/>
    </location>
</feature>
<keyword evidence="10 12" id="KW-0560">Oxidoreductase</keyword>
<dbReference type="PIRSF" id="PIRSF028937">
    <property type="entry name" value="Lg_Ch_AO"/>
    <property type="match status" value="1"/>
</dbReference>
<dbReference type="GO" id="GO:0046577">
    <property type="term" value="F:long-chain-alcohol oxidase activity"/>
    <property type="evidence" value="ECO:0007669"/>
    <property type="project" value="UniProtKB-EC"/>
</dbReference>
<dbReference type="GO" id="GO:0050660">
    <property type="term" value="F:flavin adenine dinucleotide binding"/>
    <property type="evidence" value="ECO:0007669"/>
    <property type="project" value="InterPro"/>
</dbReference>
<dbReference type="Pfam" id="PF00890">
    <property type="entry name" value="FAD_binding_2"/>
    <property type="match status" value="1"/>
</dbReference>
<evidence type="ECO:0000256" key="4">
    <source>
        <dbReference type="ARBA" id="ARBA00010790"/>
    </source>
</evidence>
<evidence type="ECO:0000256" key="5">
    <source>
        <dbReference type="ARBA" id="ARBA00013125"/>
    </source>
</evidence>
<keyword evidence="21" id="KW-1185">Reference proteome</keyword>
<evidence type="ECO:0000256" key="13">
    <source>
        <dbReference type="PIRSR" id="PIRSR028937-1"/>
    </source>
</evidence>
<dbReference type="InterPro" id="IPR000172">
    <property type="entry name" value="GMC_OxRdtase_N"/>
</dbReference>
<dbReference type="AlphaFoldDB" id="A0A9D5H7W3"/>
<evidence type="ECO:0000256" key="2">
    <source>
        <dbReference type="ARBA" id="ARBA00003842"/>
    </source>
</evidence>
<comment type="catalytic activity">
    <reaction evidence="1 12">
        <text>a long-chain primary fatty alcohol + O2 = a long-chain fatty aldehyde + H2O2</text>
        <dbReference type="Rhea" id="RHEA:22756"/>
        <dbReference type="ChEBI" id="CHEBI:15379"/>
        <dbReference type="ChEBI" id="CHEBI:16240"/>
        <dbReference type="ChEBI" id="CHEBI:17176"/>
        <dbReference type="ChEBI" id="CHEBI:77396"/>
        <dbReference type="EC" id="1.1.3.20"/>
    </reaction>
</comment>
<evidence type="ECO:0000256" key="14">
    <source>
        <dbReference type="PIRSR" id="PIRSR028937-2"/>
    </source>
</evidence>
<evidence type="ECO:0000256" key="10">
    <source>
        <dbReference type="ARBA" id="ARBA00023002"/>
    </source>
</evidence>
<keyword evidence="8 14" id="KW-0274">FAD</keyword>
<keyword evidence="11 12" id="KW-0472">Membrane</keyword>
<dbReference type="PANTHER" id="PTHR46056:SF12">
    <property type="entry name" value="LONG-CHAIN-ALCOHOL OXIDASE"/>
    <property type="match status" value="1"/>
</dbReference>
<dbReference type="Proteomes" id="UP001085076">
    <property type="component" value="Miscellaneous, Linkage group lg07"/>
</dbReference>
<evidence type="ECO:0000259" key="18">
    <source>
        <dbReference type="Pfam" id="PF00890"/>
    </source>
</evidence>
<feature type="binding site" evidence="14">
    <location>
        <begin position="256"/>
        <end position="271"/>
    </location>
    <ligand>
        <name>FAD</name>
        <dbReference type="ChEBI" id="CHEBI:57692"/>
    </ligand>
</feature>
<dbReference type="InterPro" id="IPR036188">
    <property type="entry name" value="FAD/NAD-bd_sf"/>
</dbReference>
<evidence type="ECO:0000256" key="1">
    <source>
        <dbReference type="ARBA" id="ARBA00000920"/>
    </source>
</evidence>
<evidence type="ECO:0000259" key="19">
    <source>
        <dbReference type="Pfam" id="PF05199"/>
    </source>
</evidence>
<dbReference type="InterPro" id="IPR003953">
    <property type="entry name" value="FAD-dep_OxRdtase_2_FAD-bd"/>
</dbReference>
<evidence type="ECO:0000256" key="15">
    <source>
        <dbReference type="SAM" id="MobiDB-lite"/>
    </source>
</evidence>
<feature type="domain" description="FAD-dependent oxidoreductase 2 FAD-binding" evidence="18">
    <location>
        <begin position="257"/>
        <end position="291"/>
    </location>
</feature>
<sequence length="764" mass="83489">MEEAMEKKNINGHPLLRGGRRRRDDIDEYKHGFSSSQMESLCAMCEAFIPSIPMDELVLHTASGGKEKPPTKAMQDFYLASASHPPFPHEVAELMVKRGQAEALVLVRLVLWLLSTSLGTLILCGSLSFSGGFPFINKFSAMPLQKREAVLNKWSKSKSKFLIPLRLFFLMVKIFCCYTFYSLTNEDSENKSWNAIGYSIDPSEGKPGKSDQQERPLEKGIIETKDHTDSSLIEALKKKGLNVTVDPKQDLYKIECDVVIVGSGCGGGVAAAVLASSGHKVVVIEKGNYFTAQDYTSLEAPSMDQLFESGGILTTMDASVMLLAGSSVGGGSAINWSACIRTPDYVLKEWAEEHQLPIFRSSDYVSAMDSVSARLGVNDRCNEEGFQNNVLRNGCENLGLKVHNVARNSSENHFCGSCSYGCRTGDKRGTDTTWLVDAVNCGAVILTGCKAERFVLKENNKDQQENKKKKKCLGLIARSLNHGVTKKLQFQSKVSISACGSILTPPLMISSGLKNPNIGKNLHLHPVVFAWGYFPESASEIKGKCFQGGIITSLHKVGGSETRALIETPAFGPGTVATLFPWVSGQDMKERMTKYSRTAHIFALVRDRSNGTVESEGRISYELDAFDKENLREGLRTALRILVAAGAEEVGTHRSDGQRMKCRGIKDEDLEEFLNDNSVVGGPTSNEELWNMYCSAHHMGSCRMGVSEEKGGVDEKGESWEAQGLFVCDASVFPTAIGVNPMITIQSISYCISKGIADSLASVS</sequence>
<evidence type="ECO:0000256" key="8">
    <source>
        <dbReference type="ARBA" id="ARBA00022827"/>
    </source>
</evidence>
<proteinExistence type="inferred from homology"/>